<protein>
    <submittedName>
        <fullName evidence="1">Uncharacterized protein</fullName>
    </submittedName>
</protein>
<evidence type="ECO:0000313" key="1">
    <source>
        <dbReference type="EMBL" id="SDA39733.1"/>
    </source>
</evidence>
<dbReference type="OrthoDB" id="9803567at2"/>
<dbReference type="AlphaFoldDB" id="A0A1G5V1G3"/>
<sequence length="102" mass="12302">MKNGNVDDFIYSLYDDSACVRYKGYVYRFSRLRHNPMRGTYTVSVEKYHYTKEPFADFLGMVYSYESDDPEDCLNHLTEDILWDGKSFFDLEKALTWFDWEE</sequence>
<dbReference type="GeneID" id="87755349"/>
<accession>A0A1G5V1G3</accession>
<dbReference type="RefSeq" id="WP_091363105.1">
    <property type="nucleotide sequence ID" value="NZ_CAUWGZ010000007.1"/>
</dbReference>
<evidence type="ECO:0000313" key="2">
    <source>
        <dbReference type="Proteomes" id="UP000199689"/>
    </source>
</evidence>
<dbReference type="Proteomes" id="UP000199689">
    <property type="component" value="Unassembled WGS sequence"/>
</dbReference>
<reference evidence="1 2" key="1">
    <citation type="submission" date="2016-10" db="EMBL/GenBank/DDBJ databases">
        <authorList>
            <person name="de Groot N.N."/>
        </authorList>
    </citation>
    <scope>NUCLEOTIDE SEQUENCE [LARGE SCALE GENOMIC DNA]</scope>
    <source>
        <strain evidence="1 2">DSM 15230</strain>
    </source>
</reference>
<proteinExistence type="predicted"/>
<name>A0A1G5V1G3_9FIRM</name>
<dbReference type="EMBL" id="FMXA01000004">
    <property type="protein sequence ID" value="SDA39733.1"/>
    <property type="molecule type" value="Genomic_DNA"/>
</dbReference>
<gene>
    <name evidence="1" type="ORF">SAMN02910343_00302</name>
</gene>
<keyword evidence="2" id="KW-1185">Reference proteome</keyword>
<organism evidence="1 2">
    <name type="scientific">Allisonella histaminiformans</name>
    <dbReference type="NCBI Taxonomy" id="209880"/>
    <lineage>
        <taxon>Bacteria</taxon>
        <taxon>Bacillati</taxon>
        <taxon>Bacillota</taxon>
        <taxon>Negativicutes</taxon>
        <taxon>Veillonellales</taxon>
        <taxon>Veillonellaceae</taxon>
        <taxon>Allisonella</taxon>
    </lineage>
</organism>